<dbReference type="EC" id="3.2.1.17" evidence="4"/>
<dbReference type="GO" id="GO:0016052">
    <property type="term" value="P:carbohydrate catabolic process"/>
    <property type="evidence" value="ECO:0007669"/>
    <property type="project" value="TreeGrafter"/>
</dbReference>
<dbReference type="PROSITE" id="PS51904">
    <property type="entry name" value="GLYCOSYL_HYDROL_F25_2"/>
    <property type="match status" value="1"/>
</dbReference>
<keyword evidence="8" id="KW-0378">Hydrolase</keyword>
<dbReference type="CDD" id="cd06412">
    <property type="entry name" value="GH25_CH-type"/>
    <property type="match status" value="1"/>
</dbReference>
<dbReference type="PANTHER" id="PTHR34135">
    <property type="entry name" value="LYSOZYME"/>
    <property type="match status" value="1"/>
</dbReference>
<name>A0A7Y6IIE3_9ACTN</name>
<organism evidence="14 15">
    <name type="scientific">Nonomuraea montanisoli</name>
    <dbReference type="NCBI Taxonomy" id="2741721"/>
    <lineage>
        <taxon>Bacteria</taxon>
        <taxon>Bacillati</taxon>
        <taxon>Actinomycetota</taxon>
        <taxon>Actinomycetes</taxon>
        <taxon>Streptosporangiales</taxon>
        <taxon>Streptosporangiaceae</taxon>
        <taxon>Nonomuraea</taxon>
    </lineage>
</organism>
<keyword evidence="5" id="KW-0964">Secreted</keyword>
<keyword evidence="9" id="KW-1015">Disulfide bond</keyword>
<proteinExistence type="inferred from homology"/>
<evidence type="ECO:0000256" key="4">
    <source>
        <dbReference type="ARBA" id="ARBA00012732"/>
    </source>
</evidence>
<dbReference type="Pfam" id="PF01345">
    <property type="entry name" value="DUF11"/>
    <property type="match status" value="1"/>
</dbReference>
<feature type="signal peptide" evidence="12">
    <location>
        <begin position="1"/>
        <end position="30"/>
    </location>
</feature>
<dbReference type="SUPFAM" id="SSF51445">
    <property type="entry name" value="(Trans)glycosidases"/>
    <property type="match status" value="1"/>
</dbReference>
<dbReference type="InterPro" id="IPR018077">
    <property type="entry name" value="Glyco_hydro_fam25_subgr"/>
</dbReference>
<evidence type="ECO:0000256" key="6">
    <source>
        <dbReference type="ARBA" id="ARBA00022529"/>
    </source>
</evidence>
<dbReference type="FunFam" id="3.20.20.80:FF:000060">
    <property type="entry name" value="Lysozyme M1"/>
    <property type="match status" value="1"/>
</dbReference>
<comment type="subcellular location">
    <subcellularLocation>
        <location evidence="2">Secreted</location>
    </subcellularLocation>
</comment>
<dbReference type="GO" id="GO:0005576">
    <property type="term" value="C:extracellular region"/>
    <property type="evidence" value="ECO:0007669"/>
    <property type="project" value="UniProtKB-SubCell"/>
</dbReference>
<evidence type="ECO:0000256" key="12">
    <source>
        <dbReference type="SAM" id="SignalP"/>
    </source>
</evidence>
<dbReference type="EMBL" id="JABWGN010000029">
    <property type="protein sequence ID" value="NUW38273.1"/>
    <property type="molecule type" value="Genomic_DNA"/>
</dbReference>
<dbReference type="GO" id="GO:0042742">
    <property type="term" value="P:defense response to bacterium"/>
    <property type="evidence" value="ECO:0007669"/>
    <property type="project" value="UniProtKB-KW"/>
</dbReference>
<dbReference type="Pfam" id="PF01183">
    <property type="entry name" value="Glyco_hydro_25"/>
    <property type="match status" value="1"/>
</dbReference>
<dbReference type="GO" id="GO:0016998">
    <property type="term" value="P:cell wall macromolecule catabolic process"/>
    <property type="evidence" value="ECO:0007669"/>
    <property type="project" value="InterPro"/>
</dbReference>
<evidence type="ECO:0000256" key="7">
    <source>
        <dbReference type="ARBA" id="ARBA00022638"/>
    </source>
</evidence>
<evidence type="ECO:0000256" key="9">
    <source>
        <dbReference type="ARBA" id="ARBA00023157"/>
    </source>
</evidence>
<sequence length="344" mass="36394">MIAAVNRLWGAAIAAVTAGAVAVSGGPAAAADGAIAGVDVSNWTGEVDWGAVTSGGGKFAFVQATEGVDYRNQRFEEQYGGALAAGLVRGAYHFAQPHESDGAAQAEFFLLNGGAWKADGWTLPGVLDLEDNPYKDRNGKNGCYGLSPADMVTWIKGFTDRYRQESGRRVIIYTTTSWWRTCTGDSAAFKANPLWLARWAADPGELPKGWKRHTFWQSAEKGALPGGQNTFNGTQDELEELANPPAEITVAGEARSRTRYTVTVSNTGPHPVTQIKVSGRAYGGQRVVKAPGCSFSGTAVRCEIAELGRGQKVTLSFTTRPGSAKGAVGLRFTVGAVRLTLSAS</sequence>
<evidence type="ECO:0000256" key="10">
    <source>
        <dbReference type="ARBA" id="ARBA00023295"/>
    </source>
</evidence>
<keyword evidence="6" id="KW-0929">Antimicrobial</keyword>
<feature type="domain" description="DUF11" evidence="13">
    <location>
        <begin position="255"/>
        <end position="321"/>
    </location>
</feature>
<dbReference type="PANTHER" id="PTHR34135:SF4">
    <property type="entry name" value="GLYCOSYL HYDROLASE, PUTATIVE (AFU_ORTHOLOGUE AFUA_4G14420)-RELATED"/>
    <property type="match status" value="1"/>
</dbReference>
<dbReference type="InterPro" id="IPR017853">
    <property type="entry name" value="GH"/>
</dbReference>
<dbReference type="AlphaFoldDB" id="A0A7Y6IIE3"/>
<evidence type="ECO:0000313" key="14">
    <source>
        <dbReference type="EMBL" id="NUW38273.1"/>
    </source>
</evidence>
<dbReference type="SMART" id="SM00641">
    <property type="entry name" value="Glyco_25"/>
    <property type="match status" value="1"/>
</dbReference>
<comment type="catalytic activity">
    <reaction evidence="1">
        <text>Hydrolysis of (1-&gt;4)-beta-linkages between N-acetylmuramic acid and N-acetyl-D-glucosamine residues in a peptidoglycan and between N-acetyl-D-glucosamine residues in chitodextrins.</text>
        <dbReference type="EC" id="3.2.1.17"/>
    </reaction>
</comment>
<evidence type="ECO:0000259" key="13">
    <source>
        <dbReference type="Pfam" id="PF01345"/>
    </source>
</evidence>
<keyword evidence="12" id="KW-0732">Signal</keyword>
<dbReference type="Gene3D" id="3.20.20.80">
    <property type="entry name" value="Glycosidases"/>
    <property type="match status" value="1"/>
</dbReference>
<keyword evidence="10" id="KW-0326">Glycosidase</keyword>
<evidence type="ECO:0000256" key="2">
    <source>
        <dbReference type="ARBA" id="ARBA00004613"/>
    </source>
</evidence>
<dbReference type="Proteomes" id="UP000586042">
    <property type="component" value="Unassembled WGS sequence"/>
</dbReference>
<evidence type="ECO:0000256" key="11">
    <source>
        <dbReference type="ARBA" id="ARBA00055588"/>
    </source>
</evidence>
<dbReference type="GO" id="GO:0031640">
    <property type="term" value="P:killing of cells of another organism"/>
    <property type="evidence" value="ECO:0007669"/>
    <property type="project" value="UniProtKB-KW"/>
</dbReference>
<evidence type="ECO:0000256" key="5">
    <source>
        <dbReference type="ARBA" id="ARBA00022525"/>
    </source>
</evidence>
<comment type="similarity">
    <text evidence="3">Belongs to the glycosyl hydrolase 25 family.</text>
</comment>
<evidence type="ECO:0000313" key="15">
    <source>
        <dbReference type="Proteomes" id="UP000586042"/>
    </source>
</evidence>
<dbReference type="GO" id="GO:0009253">
    <property type="term" value="P:peptidoglycan catabolic process"/>
    <property type="evidence" value="ECO:0007669"/>
    <property type="project" value="InterPro"/>
</dbReference>
<dbReference type="InterPro" id="IPR002053">
    <property type="entry name" value="Glyco_hydro_25"/>
</dbReference>
<feature type="chain" id="PRO_5031106806" description="lysozyme" evidence="12">
    <location>
        <begin position="31"/>
        <end position="344"/>
    </location>
</feature>
<comment type="function">
    <text evidence="11">This enzyme has both lysozyme (acetylmuramidase) and diacetylmuramidase activities.</text>
</comment>
<dbReference type="InterPro" id="IPR001434">
    <property type="entry name" value="OmcB-like_DUF11"/>
</dbReference>
<gene>
    <name evidence="14" type="ORF">HTZ77_43770</name>
</gene>
<evidence type="ECO:0000256" key="1">
    <source>
        <dbReference type="ARBA" id="ARBA00000632"/>
    </source>
</evidence>
<evidence type="ECO:0000256" key="8">
    <source>
        <dbReference type="ARBA" id="ARBA00022801"/>
    </source>
</evidence>
<keyword evidence="7" id="KW-0081">Bacteriolytic enzyme</keyword>
<comment type="caution">
    <text evidence="14">The sequence shown here is derived from an EMBL/GenBank/DDBJ whole genome shotgun (WGS) entry which is preliminary data.</text>
</comment>
<keyword evidence="15" id="KW-1185">Reference proteome</keyword>
<protein>
    <recommendedName>
        <fullName evidence="4">lysozyme</fullName>
        <ecNumber evidence="4">3.2.1.17</ecNumber>
    </recommendedName>
</protein>
<dbReference type="GO" id="GO:0003796">
    <property type="term" value="F:lysozyme activity"/>
    <property type="evidence" value="ECO:0007669"/>
    <property type="project" value="UniProtKB-EC"/>
</dbReference>
<evidence type="ECO:0000256" key="3">
    <source>
        <dbReference type="ARBA" id="ARBA00010646"/>
    </source>
</evidence>
<reference evidence="14 15" key="1">
    <citation type="submission" date="2020-06" db="EMBL/GenBank/DDBJ databases">
        <title>Nonomuraea sp. SMC257, a novel actinomycete isolated from soil.</title>
        <authorList>
            <person name="Chanama M."/>
        </authorList>
    </citation>
    <scope>NUCLEOTIDE SEQUENCE [LARGE SCALE GENOMIC DNA]</scope>
    <source>
        <strain evidence="14 15">SMC257</strain>
    </source>
</reference>
<accession>A0A7Y6IIE3</accession>